<evidence type="ECO:0000259" key="5">
    <source>
        <dbReference type="Pfam" id="PF08245"/>
    </source>
</evidence>
<dbReference type="InterPro" id="IPR013221">
    <property type="entry name" value="Mur_ligase_cen"/>
</dbReference>
<keyword evidence="2" id="KW-0547">Nucleotide-binding</keyword>
<dbReference type="SUPFAM" id="SSF53244">
    <property type="entry name" value="MurD-like peptide ligases, peptide-binding domain"/>
    <property type="match status" value="1"/>
</dbReference>
<dbReference type="PATRIC" id="fig|1619041.3.peg.756"/>
<protein>
    <submittedName>
        <fullName evidence="6">UDP-N-acetylmuramoyl-tripeptide-D-alanyl-D-alanine ligase</fullName>
    </submittedName>
</protein>
<dbReference type="EMBL" id="LCKX01000028">
    <property type="protein sequence ID" value="KKU06592.1"/>
    <property type="molecule type" value="Genomic_DNA"/>
</dbReference>
<dbReference type="SUPFAM" id="SSF53623">
    <property type="entry name" value="MurD-like peptide ligases, catalytic domain"/>
    <property type="match status" value="1"/>
</dbReference>
<dbReference type="Proteomes" id="UP000033999">
    <property type="component" value="Unassembled WGS sequence"/>
</dbReference>
<dbReference type="InterPro" id="IPR004101">
    <property type="entry name" value="Mur_ligase_C"/>
</dbReference>
<evidence type="ECO:0000313" key="7">
    <source>
        <dbReference type="Proteomes" id="UP000033999"/>
    </source>
</evidence>
<dbReference type="Gene3D" id="3.40.1190.10">
    <property type="entry name" value="Mur-like, catalytic domain"/>
    <property type="match status" value="1"/>
</dbReference>
<keyword evidence="1 6" id="KW-0436">Ligase</keyword>
<dbReference type="PANTHER" id="PTHR43024">
    <property type="entry name" value="UDP-N-ACETYLMURAMOYL-TRIPEPTIDE--D-ALANYL-D-ALANINE LIGASE"/>
    <property type="match status" value="1"/>
</dbReference>
<sequence length="447" mass="49133">MKKSLYWLALLWLKFWARLVLGRVKPYIIGVTGSAGKSSAVAAMNPVIKLKFPRLKVAGKANSESGIPADILGLHFGESPSPIADWIRICFFAPLRALHSVFSIQHSVFDCYLVEMGVDEPAPPKNMGYLLTILQPDMGVILNVLPVHTQQFGSVAKIAKEKGKLIAENPNLKLAILNADQPGINSLKPTADGIKTLTFGINSKADIIILSIKPSLEGTEISLQYNKQKYFIKLNRLALPDFYGYTFAAAFAVGISLDLNPAAITDAISTGFVLPPGRGQIFAGIKGSTIIDSSYNASRETMIGSLRLLKTVPGKRRKIAVLGDMRELGNQAEKEHLAVAKTILETADQAVLVGPLMRKFVFPYLENHGFQTQWFPTAGYAAKFLLESSPRRGGANLQDGEVILVKGSQNTIFPEIIVEALLSNKEDIEKLCRRGKFWDRQRRPFKL</sequence>
<evidence type="ECO:0000256" key="1">
    <source>
        <dbReference type="ARBA" id="ARBA00022598"/>
    </source>
</evidence>
<accession>A0A0G1MEV8</accession>
<dbReference type="InterPro" id="IPR036565">
    <property type="entry name" value="Mur-like_cat_sf"/>
</dbReference>
<comment type="caution">
    <text evidence="6">The sequence shown here is derived from an EMBL/GenBank/DDBJ whole genome shotgun (WGS) entry which is preliminary data.</text>
</comment>
<dbReference type="Gene3D" id="3.90.190.20">
    <property type="entry name" value="Mur ligase, C-terminal domain"/>
    <property type="match status" value="1"/>
</dbReference>
<dbReference type="PANTHER" id="PTHR43024:SF1">
    <property type="entry name" value="UDP-N-ACETYLMURAMOYL-TRIPEPTIDE--D-ALANYL-D-ALANINE LIGASE"/>
    <property type="match status" value="1"/>
</dbReference>
<proteinExistence type="predicted"/>
<evidence type="ECO:0000313" key="6">
    <source>
        <dbReference type="EMBL" id="KKU06592.1"/>
    </source>
</evidence>
<reference evidence="6 7" key="1">
    <citation type="journal article" date="2015" name="Nature">
        <title>rRNA introns, odd ribosomes, and small enigmatic genomes across a large radiation of phyla.</title>
        <authorList>
            <person name="Brown C.T."/>
            <person name="Hug L.A."/>
            <person name="Thomas B.C."/>
            <person name="Sharon I."/>
            <person name="Castelle C.J."/>
            <person name="Singh A."/>
            <person name="Wilkins M.J."/>
            <person name="Williams K.H."/>
            <person name="Banfield J.F."/>
        </authorList>
    </citation>
    <scope>NUCLEOTIDE SEQUENCE [LARGE SCALE GENOMIC DNA]</scope>
</reference>
<dbReference type="GO" id="GO:0005524">
    <property type="term" value="F:ATP binding"/>
    <property type="evidence" value="ECO:0007669"/>
    <property type="project" value="UniProtKB-KW"/>
</dbReference>
<dbReference type="InterPro" id="IPR051046">
    <property type="entry name" value="MurCDEF_CellWall_CoF430Synth"/>
</dbReference>
<feature type="domain" description="Mur ligase central" evidence="5">
    <location>
        <begin position="128"/>
        <end position="235"/>
    </location>
</feature>
<organism evidence="6 7">
    <name type="scientific">Candidatus Magasanikbacteria bacterium GW2011_GWA2_45_39</name>
    <dbReference type="NCBI Taxonomy" id="1619041"/>
    <lineage>
        <taxon>Bacteria</taxon>
        <taxon>Candidatus Magasanikiibacteriota</taxon>
    </lineage>
</organism>
<dbReference type="Pfam" id="PF02875">
    <property type="entry name" value="Mur_ligase_C"/>
    <property type="match status" value="1"/>
</dbReference>
<evidence type="ECO:0000259" key="4">
    <source>
        <dbReference type="Pfam" id="PF02875"/>
    </source>
</evidence>
<keyword evidence="3" id="KW-0067">ATP-binding</keyword>
<dbReference type="AlphaFoldDB" id="A0A0G1MEV8"/>
<dbReference type="GO" id="GO:0016881">
    <property type="term" value="F:acid-amino acid ligase activity"/>
    <property type="evidence" value="ECO:0007669"/>
    <property type="project" value="InterPro"/>
</dbReference>
<gene>
    <name evidence="6" type="ORF">UX10_C0028G0020</name>
</gene>
<dbReference type="Pfam" id="PF08245">
    <property type="entry name" value="Mur_ligase_M"/>
    <property type="match status" value="1"/>
</dbReference>
<evidence type="ECO:0000256" key="2">
    <source>
        <dbReference type="ARBA" id="ARBA00022741"/>
    </source>
</evidence>
<feature type="domain" description="Mur ligase C-terminal" evidence="4">
    <location>
        <begin position="277"/>
        <end position="408"/>
    </location>
</feature>
<evidence type="ECO:0000256" key="3">
    <source>
        <dbReference type="ARBA" id="ARBA00022840"/>
    </source>
</evidence>
<name>A0A0G1MEV8_9BACT</name>
<dbReference type="InterPro" id="IPR036615">
    <property type="entry name" value="Mur_ligase_C_dom_sf"/>
</dbReference>